<dbReference type="Pfam" id="PF17820">
    <property type="entry name" value="PDZ_6"/>
    <property type="match status" value="1"/>
</dbReference>
<evidence type="ECO:0000256" key="2">
    <source>
        <dbReference type="ARBA" id="ARBA00022670"/>
    </source>
</evidence>
<dbReference type="InterPro" id="IPR001478">
    <property type="entry name" value="PDZ"/>
</dbReference>
<dbReference type="RefSeq" id="WP_129001865.1">
    <property type="nucleotide sequence ID" value="NZ_SDHZ01000001.1"/>
</dbReference>
<dbReference type="NCBIfam" id="TIGR00225">
    <property type="entry name" value="prc"/>
    <property type="match status" value="1"/>
</dbReference>
<dbReference type="GO" id="GO:0008236">
    <property type="term" value="F:serine-type peptidase activity"/>
    <property type="evidence" value="ECO:0007669"/>
    <property type="project" value="UniProtKB-KW"/>
</dbReference>
<dbReference type="Pfam" id="PF11818">
    <property type="entry name" value="DUF3340"/>
    <property type="match status" value="1"/>
</dbReference>
<keyword evidence="2 5" id="KW-0645">Protease</keyword>
<evidence type="ECO:0000256" key="3">
    <source>
        <dbReference type="ARBA" id="ARBA00022801"/>
    </source>
</evidence>
<evidence type="ECO:0000256" key="4">
    <source>
        <dbReference type="ARBA" id="ARBA00022825"/>
    </source>
</evidence>
<evidence type="ECO:0000313" key="7">
    <source>
        <dbReference type="EMBL" id="RXK86115.1"/>
    </source>
</evidence>
<name>A0A4Q1DBF9_9BACT</name>
<evidence type="ECO:0000313" key="8">
    <source>
        <dbReference type="Proteomes" id="UP000290545"/>
    </source>
</evidence>
<dbReference type="EMBL" id="SDHZ01000001">
    <property type="protein sequence ID" value="RXK86115.1"/>
    <property type="molecule type" value="Genomic_DNA"/>
</dbReference>
<dbReference type="Gene3D" id="3.90.226.10">
    <property type="entry name" value="2-enoyl-CoA Hydratase, Chain A, domain 1"/>
    <property type="match status" value="1"/>
</dbReference>
<sequence>MMSRKVLPLLVIILCGVGLWAFKYRGEENDTALARQQKLLATVGFILEQKHYSPKEINDAFSKDIFKKYLENLDPEKDIFLSSDIDALRKFDTTIDDEIHGAPIAFFPAVSVIYNKRFNEATDIYKAVLAKPFSFDTDEKVQLEADSLDFPLNDAARKETWRKRLKFLTLERFVDLQDQRAKSKAADSIHSKTDAQLESEARDKVLKMMDRNFNRIKNRMKEEDQFNLFVNTITGHMDPHTNYMPPIEKRAFDEEMSNRFYGIGAQLRMEDNGIKIMSLVTGSPAWKSGQINVNDIIVKVAQGAEEPIDITGYDIDDAVKLIRGNKGTEVRLTLKRTDGTIKVVSLVRDEIVQDEAFARSVIVNNGNKKIGYIYLPEFYADFERPNGSRCAADVAAEVLKLKAEHIDGIILDLRTNGGGSLYEVVQMVGLFIKGGPVVQVKDRDGKPSVLSDDDSNHNLYDGPLAVMVNELSASASEIFAAAIQDYNRGIIVGSSSTFGKGTVQKSLPLGKPIDMFSGRTEYGALKLTFEKFYRVNGGSTQLKGVTPDIVIPDAYEYIKFREKDNNSALEWDQIAKLNYNTWEDSTGNAYVKERAEERIKNNKAFNSIRTNTEWQNKNVAREYSLNIKAFRENQKRIREVSKAVDTVMKLPKDNELKVQVLAVDKEKFYNNADKAKGERYQDWLKRVKSDIYIDETARIVADMVHASNQKKILSAQK</sequence>
<dbReference type="PANTHER" id="PTHR32060:SF22">
    <property type="entry name" value="CARBOXYL-TERMINAL-PROCESSING PEPTIDASE 3, CHLOROPLASTIC"/>
    <property type="match status" value="1"/>
</dbReference>
<keyword evidence="3 5" id="KW-0378">Hydrolase</keyword>
<dbReference type="InterPro" id="IPR036034">
    <property type="entry name" value="PDZ_sf"/>
</dbReference>
<dbReference type="PROSITE" id="PS50106">
    <property type="entry name" value="PDZ"/>
    <property type="match status" value="1"/>
</dbReference>
<gene>
    <name evidence="7" type="ORF">ESB13_04710</name>
</gene>
<comment type="similarity">
    <text evidence="1 5">Belongs to the peptidase S41A family.</text>
</comment>
<dbReference type="SMART" id="SM00245">
    <property type="entry name" value="TSPc"/>
    <property type="match status" value="1"/>
</dbReference>
<organism evidence="7 8">
    <name type="scientific">Filimonas effusa</name>
    <dbReference type="NCBI Taxonomy" id="2508721"/>
    <lineage>
        <taxon>Bacteria</taxon>
        <taxon>Pseudomonadati</taxon>
        <taxon>Bacteroidota</taxon>
        <taxon>Chitinophagia</taxon>
        <taxon>Chitinophagales</taxon>
        <taxon>Chitinophagaceae</taxon>
        <taxon>Filimonas</taxon>
    </lineage>
</organism>
<dbReference type="GO" id="GO:0004175">
    <property type="term" value="F:endopeptidase activity"/>
    <property type="evidence" value="ECO:0007669"/>
    <property type="project" value="TreeGrafter"/>
</dbReference>
<dbReference type="InterPro" id="IPR040573">
    <property type="entry name" value="TSP_N"/>
</dbReference>
<dbReference type="InterPro" id="IPR029045">
    <property type="entry name" value="ClpP/crotonase-like_dom_sf"/>
</dbReference>
<comment type="caution">
    <text evidence="7">The sequence shown here is derived from an EMBL/GenBank/DDBJ whole genome shotgun (WGS) entry which is preliminary data.</text>
</comment>
<dbReference type="FunFam" id="3.90.226.10:FF:000090">
    <property type="entry name" value="Tail-specific protease"/>
    <property type="match status" value="1"/>
</dbReference>
<dbReference type="GO" id="GO:0007165">
    <property type="term" value="P:signal transduction"/>
    <property type="evidence" value="ECO:0007669"/>
    <property type="project" value="TreeGrafter"/>
</dbReference>
<protein>
    <submittedName>
        <fullName evidence="7">PDZ domain-containing protein</fullName>
    </submittedName>
</protein>
<evidence type="ECO:0000256" key="5">
    <source>
        <dbReference type="RuleBase" id="RU004404"/>
    </source>
</evidence>
<dbReference type="GO" id="GO:0030288">
    <property type="term" value="C:outer membrane-bounded periplasmic space"/>
    <property type="evidence" value="ECO:0007669"/>
    <property type="project" value="TreeGrafter"/>
</dbReference>
<dbReference type="Gene3D" id="2.30.42.10">
    <property type="match status" value="1"/>
</dbReference>
<dbReference type="CDD" id="cd07560">
    <property type="entry name" value="Peptidase_S41_CPP"/>
    <property type="match status" value="1"/>
</dbReference>
<evidence type="ECO:0000259" key="6">
    <source>
        <dbReference type="PROSITE" id="PS50106"/>
    </source>
</evidence>
<dbReference type="InterPro" id="IPR005151">
    <property type="entry name" value="Tail-specific_protease"/>
</dbReference>
<dbReference type="Proteomes" id="UP000290545">
    <property type="component" value="Unassembled WGS sequence"/>
</dbReference>
<proteinExistence type="inferred from homology"/>
<dbReference type="SUPFAM" id="SSF50156">
    <property type="entry name" value="PDZ domain-like"/>
    <property type="match status" value="1"/>
</dbReference>
<dbReference type="AlphaFoldDB" id="A0A4Q1DBF9"/>
<keyword evidence="8" id="KW-1185">Reference proteome</keyword>
<dbReference type="InterPro" id="IPR041489">
    <property type="entry name" value="PDZ_6"/>
</dbReference>
<dbReference type="OrthoDB" id="9812068at2"/>
<feature type="domain" description="PDZ" evidence="6">
    <location>
        <begin position="263"/>
        <end position="323"/>
    </location>
</feature>
<dbReference type="SUPFAM" id="SSF52096">
    <property type="entry name" value="ClpP/crotonase"/>
    <property type="match status" value="1"/>
</dbReference>
<dbReference type="InterPro" id="IPR004447">
    <property type="entry name" value="Peptidase_S41A"/>
</dbReference>
<reference evidence="7 8" key="1">
    <citation type="submission" date="2019-01" db="EMBL/GenBank/DDBJ databases">
        <title>Filimonas sp. strain TTM-71.</title>
        <authorList>
            <person name="Chen W.-M."/>
        </authorList>
    </citation>
    <scope>NUCLEOTIDE SEQUENCE [LARGE SCALE GENOMIC DNA]</scope>
    <source>
        <strain evidence="7 8">TTM-71</strain>
    </source>
</reference>
<dbReference type="GO" id="GO:0006508">
    <property type="term" value="P:proteolysis"/>
    <property type="evidence" value="ECO:0007669"/>
    <property type="project" value="UniProtKB-KW"/>
</dbReference>
<dbReference type="CDD" id="cd06782">
    <property type="entry name" value="cpPDZ_CPP-like"/>
    <property type="match status" value="1"/>
</dbReference>
<dbReference type="InterPro" id="IPR020992">
    <property type="entry name" value="Tail_Prtase_C"/>
</dbReference>
<evidence type="ECO:0000256" key="1">
    <source>
        <dbReference type="ARBA" id="ARBA00009179"/>
    </source>
</evidence>
<dbReference type="SMART" id="SM00228">
    <property type="entry name" value="PDZ"/>
    <property type="match status" value="1"/>
</dbReference>
<accession>A0A4Q1DBF9</accession>
<dbReference type="Pfam" id="PF17804">
    <property type="entry name" value="TSP_NTD"/>
    <property type="match status" value="1"/>
</dbReference>
<dbReference type="PANTHER" id="PTHR32060">
    <property type="entry name" value="TAIL-SPECIFIC PROTEASE"/>
    <property type="match status" value="1"/>
</dbReference>
<keyword evidence="4 5" id="KW-0720">Serine protease</keyword>
<dbReference type="Pfam" id="PF03572">
    <property type="entry name" value="Peptidase_S41"/>
    <property type="match status" value="1"/>
</dbReference>